<keyword evidence="10" id="KW-1185">Reference proteome</keyword>
<evidence type="ECO:0000256" key="7">
    <source>
        <dbReference type="ARBA" id="ARBA00023223"/>
    </source>
</evidence>
<evidence type="ECO:0000256" key="1">
    <source>
        <dbReference type="ARBA" id="ARBA00003277"/>
    </source>
</evidence>
<protein>
    <recommendedName>
        <fullName evidence="4">long-chain-fatty-acyl-CoA reductase</fullName>
        <ecNumber evidence="4">1.2.1.50</ecNumber>
    </recommendedName>
</protein>
<dbReference type="EMBL" id="SAUN01000001">
    <property type="protein sequence ID" value="RVX47199.1"/>
    <property type="molecule type" value="Genomic_DNA"/>
</dbReference>
<dbReference type="RefSeq" id="WP_206642008.1">
    <property type="nucleotide sequence ID" value="NZ_SAUN01000001.1"/>
</dbReference>
<dbReference type="UniPathway" id="UPA00569"/>
<keyword evidence="5" id="KW-0521">NADP</keyword>
<comment type="similarity">
    <text evidence="3">Belongs to the LuxC family.</text>
</comment>
<organism evidence="9 10">
    <name type="scientific">Nonomuraea polychroma</name>
    <dbReference type="NCBI Taxonomy" id="46176"/>
    <lineage>
        <taxon>Bacteria</taxon>
        <taxon>Bacillati</taxon>
        <taxon>Actinomycetota</taxon>
        <taxon>Actinomycetes</taxon>
        <taxon>Streptosporangiales</taxon>
        <taxon>Streptosporangiaceae</taxon>
        <taxon>Nonomuraea</taxon>
    </lineage>
</organism>
<dbReference type="InterPro" id="IPR016162">
    <property type="entry name" value="Ald_DH_N"/>
</dbReference>
<dbReference type="EC" id="1.2.1.50" evidence="4"/>
<comment type="pathway">
    <text evidence="2">Lipid metabolism; fatty acid reduction for biolumincescence.</text>
</comment>
<dbReference type="AlphaFoldDB" id="A0A438MNV0"/>
<dbReference type="SUPFAM" id="SSF53720">
    <property type="entry name" value="ALDH-like"/>
    <property type="match status" value="1"/>
</dbReference>
<evidence type="ECO:0000256" key="2">
    <source>
        <dbReference type="ARBA" id="ARBA00004908"/>
    </source>
</evidence>
<evidence type="ECO:0000313" key="9">
    <source>
        <dbReference type="EMBL" id="RVX47199.1"/>
    </source>
</evidence>
<dbReference type="GO" id="GO:0003995">
    <property type="term" value="F:acyl-CoA dehydrogenase activity"/>
    <property type="evidence" value="ECO:0007669"/>
    <property type="project" value="InterPro"/>
</dbReference>
<comment type="function">
    <text evidence="1">LuxC is the fatty acid reductase enzyme responsible for synthesis of the aldehyde substrate for the luminescent reaction catalyzed by luciferase.</text>
</comment>
<dbReference type="Gene3D" id="3.40.605.10">
    <property type="entry name" value="Aldehyde Dehydrogenase, Chain A, domain 1"/>
    <property type="match status" value="1"/>
</dbReference>
<dbReference type="InterPro" id="IPR008670">
    <property type="entry name" value="CoA_reduct_LuxC"/>
</dbReference>
<evidence type="ECO:0000256" key="8">
    <source>
        <dbReference type="ARBA" id="ARBA00049412"/>
    </source>
</evidence>
<comment type="caution">
    <text evidence="9">The sequence shown here is derived from an EMBL/GenBank/DDBJ whole genome shotgun (WGS) entry which is preliminary data.</text>
</comment>
<keyword evidence="6" id="KW-0560">Oxidoreductase</keyword>
<keyword evidence="7" id="KW-0455">Luminescence</keyword>
<dbReference type="Proteomes" id="UP000284824">
    <property type="component" value="Unassembled WGS sequence"/>
</dbReference>
<sequence>MLEDSTPTLSGVDGGAAAAGDAVVWVRFPREERVPVEMLLSQVRGGLEVGDERVREFLAAFGRRLLRPALARRHPELGSLGFFLRPSELARTLESMAGEHVRVPRGLIFHIPPANVDTVFVYSWALSALMGNRNVVRLSPRSGAVAEVIVETLHEALAQADPVVGETQRIVSYDRSAVEVTATLSAACDLRVVWGGDRTVHDVRRHPLPPHARDLTFPDRSSFAVIRAAAWLCAPRAARVTAAEGFVNDAYWFDQAACSSPRTVFWVGAQGDCDAARADFLDHVSRVVMARGWAVDAAMAVEKRVATYGLAAEGAAESVEFRGNALANVTLAAAARAPRRWLGAGTFAHARLGSAAELVGLVERRDQTLTHFGFGRPELEELARALAGRGVDRMVPVGGALSFHRVWDGIDLPVEFTRLVTVIR</sequence>
<proteinExistence type="inferred from homology"/>
<dbReference type="Pfam" id="PF05893">
    <property type="entry name" value="LuxC"/>
    <property type="match status" value="1"/>
</dbReference>
<gene>
    <name evidence="9" type="ORF">EDD27_10122</name>
</gene>
<evidence type="ECO:0000256" key="5">
    <source>
        <dbReference type="ARBA" id="ARBA00022857"/>
    </source>
</evidence>
<dbReference type="GO" id="GO:0008218">
    <property type="term" value="P:bioluminescence"/>
    <property type="evidence" value="ECO:0007669"/>
    <property type="project" value="UniProtKB-KW"/>
</dbReference>
<dbReference type="InterPro" id="IPR016161">
    <property type="entry name" value="Ald_DH/histidinol_DH"/>
</dbReference>
<evidence type="ECO:0000256" key="4">
    <source>
        <dbReference type="ARBA" id="ARBA00013020"/>
    </source>
</evidence>
<evidence type="ECO:0000256" key="6">
    <source>
        <dbReference type="ARBA" id="ARBA00023002"/>
    </source>
</evidence>
<dbReference type="GO" id="GO:0050062">
    <property type="term" value="F:long-chain-fatty-acyl-CoA reductase activity"/>
    <property type="evidence" value="ECO:0007669"/>
    <property type="project" value="UniProtKB-EC"/>
</dbReference>
<accession>A0A438MNV0</accession>
<name>A0A438MNV0_9ACTN</name>
<evidence type="ECO:0000256" key="3">
    <source>
        <dbReference type="ARBA" id="ARBA00010915"/>
    </source>
</evidence>
<evidence type="ECO:0000313" key="10">
    <source>
        <dbReference type="Proteomes" id="UP000284824"/>
    </source>
</evidence>
<reference evidence="9 10" key="1">
    <citation type="submission" date="2019-01" db="EMBL/GenBank/DDBJ databases">
        <title>Sequencing the genomes of 1000 actinobacteria strains.</title>
        <authorList>
            <person name="Klenk H.-P."/>
        </authorList>
    </citation>
    <scope>NUCLEOTIDE SEQUENCE [LARGE SCALE GENOMIC DNA]</scope>
    <source>
        <strain evidence="9 10">DSM 43925</strain>
    </source>
</reference>
<comment type="catalytic activity">
    <reaction evidence="8">
        <text>a long-chain fatty aldehyde + NADP(+) + CoA = a long-chain fatty acyl-CoA + NADPH + H(+)</text>
        <dbReference type="Rhea" id="RHEA:15437"/>
        <dbReference type="ChEBI" id="CHEBI:15378"/>
        <dbReference type="ChEBI" id="CHEBI:17176"/>
        <dbReference type="ChEBI" id="CHEBI:57287"/>
        <dbReference type="ChEBI" id="CHEBI:57783"/>
        <dbReference type="ChEBI" id="CHEBI:58349"/>
        <dbReference type="ChEBI" id="CHEBI:83139"/>
        <dbReference type="EC" id="1.2.1.50"/>
    </reaction>
</comment>